<organism evidence="4 5">
    <name type="scientific">Xiphophorus maculatus</name>
    <name type="common">Southern platyfish</name>
    <name type="synonym">Platypoecilus maculatus</name>
    <dbReference type="NCBI Taxonomy" id="8083"/>
    <lineage>
        <taxon>Eukaryota</taxon>
        <taxon>Metazoa</taxon>
        <taxon>Chordata</taxon>
        <taxon>Craniata</taxon>
        <taxon>Vertebrata</taxon>
        <taxon>Euteleostomi</taxon>
        <taxon>Actinopterygii</taxon>
        <taxon>Neopterygii</taxon>
        <taxon>Teleostei</taxon>
        <taxon>Neoteleostei</taxon>
        <taxon>Acanthomorphata</taxon>
        <taxon>Ovalentaria</taxon>
        <taxon>Atherinomorphae</taxon>
        <taxon>Cyprinodontiformes</taxon>
        <taxon>Poeciliidae</taxon>
        <taxon>Poeciliinae</taxon>
        <taxon>Xiphophorus</taxon>
    </lineage>
</organism>
<proteinExistence type="predicted"/>
<keyword evidence="2" id="KW-0393">Immunoglobulin domain</keyword>
<dbReference type="InParanoid" id="A0A3B5QZD7"/>
<keyword evidence="1" id="KW-0677">Repeat</keyword>
<evidence type="ECO:0000313" key="5">
    <source>
        <dbReference type="Proteomes" id="UP000002852"/>
    </source>
</evidence>
<dbReference type="InterPro" id="IPR013098">
    <property type="entry name" value="Ig_I-set"/>
</dbReference>
<dbReference type="InterPro" id="IPR050964">
    <property type="entry name" value="Striated_Muscle_Regulatory"/>
</dbReference>
<reference evidence="5" key="2">
    <citation type="journal article" date="2013" name="Nat. Genet.">
        <title>The genome of the platyfish, Xiphophorus maculatus, provides insights into evolutionary adaptation and several complex traits.</title>
        <authorList>
            <person name="Schartl M."/>
            <person name="Walter R.B."/>
            <person name="Shen Y."/>
            <person name="Garcia T."/>
            <person name="Catchen J."/>
            <person name="Amores A."/>
            <person name="Braasch I."/>
            <person name="Chalopin D."/>
            <person name="Volff J.N."/>
            <person name="Lesch K.P."/>
            <person name="Bisazza A."/>
            <person name="Minx P."/>
            <person name="Hillier L."/>
            <person name="Wilson R.K."/>
            <person name="Fuerstenberg S."/>
            <person name="Boore J."/>
            <person name="Searle S."/>
            <person name="Postlethwait J.H."/>
            <person name="Warren W.C."/>
        </authorList>
    </citation>
    <scope>NUCLEOTIDE SEQUENCE [LARGE SCALE GENOMIC DNA]</scope>
    <source>
        <strain evidence="5">JP 163 A</strain>
    </source>
</reference>
<evidence type="ECO:0000259" key="3">
    <source>
        <dbReference type="PROSITE" id="PS50835"/>
    </source>
</evidence>
<evidence type="ECO:0000313" key="4">
    <source>
        <dbReference type="Ensembl" id="ENSXMAP00000035775.1"/>
    </source>
</evidence>
<dbReference type="GO" id="GO:0055013">
    <property type="term" value="P:cardiac muscle cell development"/>
    <property type="evidence" value="ECO:0007669"/>
    <property type="project" value="UniProtKB-ARBA"/>
</dbReference>
<dbReference type="SMART" id="SM00409">
    <property type="entry name" value="IG"/>
    <property type="match status" value="2"/>
</dbReference>
<dbReference type="CDD" id="cd00096">
    <property type="entry name" value="Ig"/>
    <property type="match status" value="1"/>
</dbReference>
<feature type="domain" description="Ig-like" evidence="3">
    <location>
        <begin position="39"/>
        <end position="98"/>
    </location>
</feature>
<feature type="domain" description="Ig-like" evidence="3">
    <location>
        <begin position="114"/>
        <end position="202"/>
    </location>
</feature>
<reference evidence="4" key="4">
    <citation type="submission" date="2025-09" db="UniProtKB">
        <authorList>
            <consortium name="Ensembl"/>
        </authorList>
    </citation>
    <scope>IDENTIFICATION</scope>
    <source>
        <strain evidence="4">JP 163 A</strain>
    </source>
</reference>
<reference evidence="4" key="3">
    <citation type="submission" date="2025-08" db="UniProtKB">
        <authorList>
            <consortium name="Ensembl"/>
        </authorList>
    </citation>
    <scope>IDENTIFICATION</scope>
    <source>
        <strain evidence="4">JP 163 A</strain>
    </source>
</reference>
<dbReference type="FunFam" id="2.60.40.10:FF:000022">
    <property type="entry name" value="Cardiac titin"/>
    <property type="match status" value="1"/>
</dbReference>
<accession>A0A3B5QZD7</accession>
<dbReference type="SUPFAM" id="SSF48726">
    <property type="entry name" value="Immunoglobulin"/>
    <property type="match status" value="2"/>
</dbReference>
<dbReference type="STRING" id="8083.ENSXMAP00000035775"/>
<dbReference type="PANTHER" id="PTHR13817">
    <property type="entry name" value="TITIN"/>
    <property type="match status" value="1"/>
</dbReference>
<sequence>NAYKSLIFFFWSNSLPFKYHISNRAFFIKPLVEMQEILGSFVQICCKISGSLPISVEWQKDGSKISSGIKHKLIQQDNSVSVEIEQLERPDAGSYSCQTLTSLTRFIVLPSEPPSFVLLPESQAALPNATVRYKSTFTGTPPFTVKWFKDDMELMTGPTCFTGVDETSCFLELYSVAVAQSGIYSCQVSNDAGSVRCSADLTVKGWDSQFFESIERSLCLRSTSFHNPTALSSDYTSKQTPIQKLQNVIAVSCAFFLLASFIL</sequence>
<reference evidence="5" key="1">
    <citation type="submission" date="2012-01" db="EMBL/GenBank/DDBJ databases">
        <authorList>
            <person name="Walter R."/>
            <person name="Schartl M."/>
            <person name="Warren W."/>
        </authorList>
    </citation>
    <scope>NUCLEOTIDE SEQUENCE [LARGE SCALE GENOMIC DNA]</scope>
    <source>
        <strain evidence="5">JP 163 A</strain>
    </source>
</reference>
<dbReference type="InterPro" id="IPR036179">
    <property type="entry name" value="Ig-like_dom_sf"/>
</dbReference>
<dbReference type="InterPro" id="IPR003598">
    <property type="entry name" value="Ig_sub2"/>
</dbReference>
<name>A0A3B5QZD7_XIPMA</name>
<dbReference type="InterPro" id="IPR007110">
    <property type="entry name" value="Ig-like_dom"/>
</dbReference>
<dbReference type="InterPro" id="IPR003599">
    <property type="entry name" value="Ig_sub"/>
</dbReference>
<evidence type="ECO:0000256" key="2">
    <source>
        <dbReference type="ARBA" id="ARBA00023319"/>
    </source>
</evidence>
<dbReference type="GeneTree" id="ENSGT01110000267173"/>
<dbReference type="InterPro" id="IPR013783">
    <property type="entry name" value="Ig-like_fold"/>
</dbReference>
<dbReference type="Gene3D" id="2.60.40.10">
    <property type="entry name" value="Immunoglobulins"/>
    <property type="match status" value="2"/>
</dbReference>
<evidence type="ECO:0000256" key="1">
    <source>
        <dbReference type="ARBA" id="ARBA00022737"/>
    </source>
</evidence>
<dbReference type="FunFam" id="2.60.40.10:FF:000107">
    <property type="entry name" value="Myosin, light chain kinase a"/>
    <property type="match status" value="1"/>
</dbReference>
<dbReference type="AlphaFoldDB" id="A0A3B5QZD7"/>
<dbReference type="GO" id="GO:0003007">
    <property type="term" value="P:heart morphogenesis"/>
    <property type="evidence" value="ECO:0007669"/>
    <property type="project" value="UniProtKB-ARBA"/>
</dbReference>
<protein>
    <recommendedName>
        <fullName evidence="3">Ig-like domain-containing protein</fullName>
    </recommendedName>
</protein>
<dbReference type="Ensembl" id="ENSXMAT00000023587.1">
    <property type="protein sequence ID" value="ENSXMAP00000035775.1"/>
    <property type="gene ID" value="ENSXMAG00000028145.1"/>
</dbReference>
<keyword evidence="5" id="KW-1185">Reference proteome</keyword>
<dbReference type="PANTHER" id="PTHR13817:SF171">
    <property type="entry name" value="STRETCHIN-MLCK, ISOFORM U"/>
    <property type="match status" value="1"/>
</dbReference>
<dbReference type="Proteomes" id="UP000002852">
    <property type="component" value="Unassembled WGS sequence"/>
</dbReference>
<dbReference type="SMART" id="SM00408">
    <property type="entry name" value="IGc2"/>
    <property type="match status" value="2"/>
</dbReference>
<dbReference type="Pfam" id="PF07679">
    <property type="entry name" value="I-set"/>
    <property type="match status" value="2"/>
</dbReference>
<dbReference type="PROSITE" id="PS50835">
    <property type="entry name" value="IG_LIKE"/>
    <property type="match status" value="2"/>
</dbReference>